<keyword evidence="2" id="KW-1185">Reference proteome</keyword>
<dbReference type="RefSeq" id="WP_126380641.1">
    <property type="nucleotide sequence ID" value="NZ_AP017378.1"/>
</dbReference>
<sequence>MSEELTLESLELKKDLDKMTQKELRELCIEKITQITGASGMSKEELLPAIKEVLGIEEEEEPKNPFKEQIVIVKKDIASLREKKTSTTDRTQREILRKKINRLKKRSRRLAAASV</sequence>
<dbReference type="OrthoDB" id="5471852at2"/>
<evidence type="ECO:0000313" key="2">
    <source>
        <dbReference type="Proteomes" id="UP000269883"/>
    </source>
</evidence>
<gene>
    <name evidence="1" type="ORF">DFE_2882</name>
</gene>
<evidence type="ECO:0008006" key="3">
    <source>
        <dbReference type="Google" id="ProtNLM"/>
    </source>
</evidence>
<protein>
    <recommendedName>
        <fullName evidence="3">Rho termination factor N-terminal domain-containing protein</fullName>
    </recommendedName>
</protein>
<evidence type="ECO:0000313" key="1">
    <source>
        <dbReference type="EMBL" id="BBD09608.1"/>
    </source>
</evidence>
<dbReference type="Proteomes" id="UP000269883">
    <property type="component" value="Chromosome"/>
</dbReference>
<dbReference type="KEGG" id="dfl:DFE_2882"/>
<accession>A0A2Z6B2D6</accession>
<organism evidence="1 2">
    <name type="scientific">Desulfovibrio ferrophilus</name>
    <dbReference type="NCBI Taxonomy" id="241368"/>
    <lineage>
        <taxon>Bacteria</taxon>
        <taxon>Pseudomonadati</taxon>
        <taxon>Thermodesulfobacteriota</taxon>
        <taxon>Desulfovibrionia</taxon>
        <taxon>Desulfovibrionales</taxon>
        <taxon>Desulfovibrionaceae</taxon>
        <taxon>Desulfovibrio</taxon>
    </lineage>
</organism>
<dbReference type="EMBL" id="AP017378">
    <property type="protein sequence ID" value="BBD09608.1"/>
    <property type="molecule type" value="Genomic_DNA"/>
</dbReference>
<name>A0A2Z6B2D6_9BACT</name>
<reference evidence="1 2" key="1">
    <citation type="journal article" date="2018" name="Sci. Adv.">
        <title>Multi-heme cytochromes provide a pathway for survival in energy-limited environments.</title>
        <authorList>
            <person name="Deng X."/>
            <person name="Dohmae N."/>
            <person name="Nealson K.H."/>
            <person name="Hashimoto K."/>
            <person name="Okamoto A."/>
        </authorList>
    </citation>
    <scope>NUCLEOTIDE SEQUENCE [LARGE SCALE GENOMIC DNA]</scope>
    <source>
        <strain evidence="1 2">IS5</strain>
    </source>
</reference>
<dbReference type="AlphaFoldDB" id="A0A2Z6B2D6"/>
<proteinExistence type="predicted"/>